<feature type="transmembrane region" description="Helical" evidence="1">
    <location>
        <begin position="98"/>
        <end position="119"/>
    </location>
</feature>
<keyword evidence="1" id="KW-1133">Transmembrane helix</keyword>
<feature type="transmembrane region" description="Helical" evidence="1">
    <location>
        <begin position="12"/>
        <end position="33"/>
    </location>
</feature>
<dbReference type="AlphaFoldDB" id="A0A4Q9PWW8"/>
<feature type="transmembrane region" description="Helical" evidence="1">
    <location>
        <begin position="190"/>
        <end position="208"/>
    </location>
</feature>
<accession>A0A4Q9PWW8</accession>
<reference evidence="3 4" key="1">
    <citation type="submission" date="2019-01" db="EMBL/GenBank/DDBJ databases">
        <title>Draft genome sequences of three monokaryotic isolates of the white-rot basidiomycete fungus Dichomitus squalens.</title>
        <authorList>
            <consortium name="DOE Joint Genome Institute"/>
            <person name="Lopez S.C."/>
            <person name="Andreopoulos B."/>
            <person name="Pangilinan J."/>
            <person name="Lipzen A."/>
            <person name="Riley R."/>
            <person name="Ahrendt S."/>
            <person name="Ng V."/>
            <person name="Barry K."/>
            <person name="Daum C."/>
            <person name="Grigoriev I.V."/>
            <person name="Hilden K.S."/>
            <person name="Makela M.R."/>
            <person name="de Vries R.P."/>
        </authorList>
    </citation>
    <scope>NUCLEOTIDE SEQUENCE [LARGE SCALE GENOMIC DNA]</scope>
    <source>
        <strain evidence="3 4">CBS 464.89</strain>
    </source>
</reference>
<dbReference type="Pfam" id="PF20152">
    <property type="entry name" value="DUF6534"/>
    <property type="match status" value="1"/>
</dbReference>
<gene>
    <name evidence="3" type="ORF">BD310DRAFT_817733</name>
</gene>
<keyword evidence="1" id="KW-0812">Transmembrane</keyword>
<name>A0A4Q9PWW8_9APHY</name>
<evidence type="ECO:0000313" key="3">
    <source>
        <dbReference type="EMBL" id="TBU59183.1"/>
    </source>
</evidence>
<evidence type="ECO:0000256" key="1">
    <source>
        <dbReference type="SAM" id="Phobius"/>
    </source>
</evidence>
<dbReference type="STRING" id="114155.A0A4Q9PWW8"/>
<feature type="transmembrane region" description="Helical" evidence="1">
    <location>
        <begin position="260"/>
        <end position="282"/>
    </location>
</feature>
<protein>
    <recommendedName>
        <fullName evidence="2">DUF6534 domain-containing protein</fullName>
    </recommendedName>
</protein>
<organism evidence="3 4">
    <name type="scientific">Dichomitus squalens</name>
    <dbReference type="NCBI Taxonomy" id="114155"/>
    <lineage>
        <taxon>Eukaryota</taxon>
        <taxon>Fungi</taxon>
        <taxon>Dikarya</taxon>
        <taxon>Basidiomycota</taxon>
        <taxon>Agaricomycotina</taxon>
        <taxon>Agaricomycetes</taxon>
        <taxon>Polyporales</taxon>
        <taxon>Polyporaceae</taxon>
        <taxon>Dichomitus</taxon>
    </lineage>
</organism>
<dbReference type="InterPro" id="IPR045339">
    <property type="entry name" value="DUF6534"/>
</dbReference>
<dbReference type="Proteomes" id="UP000292082">
    <property type="component" value="Unassembled WGS sequence"/>
</dbReference>
<feature type="transmembrane region" description="Helical" evidence="1">
    <location>
        <begin position="229"/>
        <end position="254"/>
    </location>
</feature>
<keyword evidence="4" id="KW-1185">Reference proteome</keyword>
<feature type="domain" description="DUF6534" evidence="2">
    <location>
        <begin position="211"/>
        <end position="279"/>
    </location>
</feature>
<evidence type="ECO:0000259" key="2">
    <source>
        <dbReference type="Pfam" id="PF20152"/>
    </source>
</evidence>
<sequence length="287" mass="31507">MELVAPIDNTFGALLIGNYIGLVMYGTTAYQAYKYFQTYPKDTAILKCLVGSRASGAVTSGENIRPYSSFVLRVYKLPSYFYLVTNSFNPSALLAGSWYVGLMGVVMCIIIFVAQVFYVRRIYLCEPQLSLFVTIPHHSSPPVKPNYRGLVVVLVVLLLGELQSYTAAAIEGSTRYRVVAKADLTRMESIALVGVLAVDLFLATYGKSSSTSVILLHRTRTGFRNTDSLLNVLIAYTVNTCTAINALALGFLIAFPTNMIYFGILTPATRSYTMAVLAVYVFPYSSS</sequence>
<proteinExistence type="predicted"/>
<keyword evidence="1" id="KW-0472">Membrane</keyword>
<dbReference type="EMBL" id="ML145116">
    <property type="protein sequence ID" value="TBU59183.1"/>
    <property type="molecule type" value="Genomic_DNA"/>
</dbReference>
<evidence type="ECO:0000313" key="4">
    <source>
        <dbReference type="Proteomes" id="UP000292082"/>
    </source>
</evidence>